<gene>
    <name evidence="4" type="ORF">IQK56_12055</name>
</gene>
<evidence type="ECO:0000313" key="5">
    <source>
        <dbReference type="Proteomes" id="UP000613075"/>
    </source>
</evidence>
<evidence type="ECO:0000259" key="3">
    <source>
        <dbReference type="Pfam" id="PF01370"/>
    </source>
</evidence>
<comment type="similarity">
    <text evidence="2">Belongs to the NAD(P)-dependent epimerase/dehydratase family.</text>
</comment>
<reference evidence="4 5" key="1">
    <citation type="submission" date="2020-10" db="EMBL/GenBank/DDBJ databases">
        <title>The draft genomes of Cyclamen pathogen Pseudomonas sp.</title>
        <authorList>
            <person name="Fujikawa T."/>
            <person name="Sawada H."/>
        </authorList>
    </citation>
    <scope>NUCLEOTIDE SEQUENCE [LARGE SCALE GENOMIC DNA]</scope>
    <source>
        <strain evidence="4 5">MAFF 301449</strain>
    </source>
</reference>
<feature type="domain" description="NAD-dependent epimerase/dehydratase" evidence="3">
    <location>
        <begin position="8"/>
        <end position="229"/>
    </location>
</feature>
<dbReference type="InterPro" id="IPR001509">
    <property type="entry name" value="Epimerase_deHydtase"/>
</dbReference>
<accession>A0ABR9SS31</accession>
<organism evidence="4 5">
    <name type="scientific">Pseudomonas cyclaminis</name>
    <dbReference type="NCBI Taxonomy" id="2781239"/>
    <lineage>
        <taxon>Bacteria</taxon>
        <taxon>Pseudomonadati</taxon>
        <taxon>Pseudomonadota</taxon>
        <taxon>Gammaproteobacteria</taxon>
        <taxon>Pseudomonadales</taxon>
        <taxon>Pseudomonadaceae</taxon>
        <taxon>Pseudomonas</taxon>
    </lineage>
</organism>
<dbReference type="Gene3D" id="3.40.50.720">
    <property type="entry name" value="NAD(P)-binding Rossmann-like Domain"/>
    <property type="match status" value="1"/>
</dbReference>
<proteinExistence type="inferred from homology"/>
<comment type="caution">
    <text evidence="4">The sequence shown here is derived from an EMBL/GenBank/DDBJ whole genome shotgun (WGS) entry which is preliminary data.</text>
</comment>
<comment type="pathway">
    <text evidence="1">Bacterial outer membrane biogenesis; LPS O-antigen biosynthesis.</text>
</comment>
<dbReference type="InterPro" id="IPR036291">
    <property type="entry name" value="NAD(P)-bd_dom_sf"/>
</dbReference>
<keyword evidence="5" id="KW-1185">Reference proteome</keyword>
<dbReference type="CDD" id="cd05232">
    <property type="entry name" value="UDP_G4E_4_SDR_e"/>
    <property type="match status" value="1"/>
</dbReference>
<dbReference type="SUPFAM" id="SSF51735">
    <property type="entry name" value="NAD(P)-binding Rossmann-fold domains"/>
    <property type="match status" value="1"/>
</dbReference>
<evidence type="ECO:0000256" key="2">
    <source>
        <dbReference type="ARBA" id="ARBA00007637"/>
    </source>
</evidence>
<sequence>MSHKKTFFVTGASGFVGAALVERLASNADCHVLALVRRDDVVLPLGATRVRVGEDYLASEDLPLTDVDVLVHCAARVHVMSDASCDPYSAYRRVNVDGTLRLAEQAARLGVKRFIFISSIKVNGEGTRPGEAYTADDPPAPASPYGVSKMEAEQQLQLLAQRTGMEVVIIRPVLVYGPDVKANFRSMMVWLNKGIALPLGAVHSQRSLVALDNLVDLIVTCLQHPAAANQVFLVSDGEDMSTTELLTRIGVALGKPARLIPVPAALLRWGMFLIGRKGMGQRLCGSLQVDIKKTRELLGWTPPTSVTTALRKTAERFQGNLK</sequence>
<protein>
    <submittedName>
        <fullName evidence="4">SDR family oxidoreductase</fullName>
    </submittedName>
</protein>
<dbReference type="EMBL" id="JADDUM010000084">
    <property type="protein sequence ID" value="MBE8591607.1"/>
    <property type="molecule type" value="Genomic_DNA"/>
</dbReference>
<evidence type="ECO:0000313" key="4">
    <source>
        <dbReference type="EMBL" id="MBE8591607.1"/>
    </source>
</evidence>
<evidence type="ECO:0000256" key="1">
    <source>
        <dbReference type="ARBA" id="ARBA00005125"/>
    </source>
</evidence>
<dbReference type="Proteomes" id="UP000613075">
    <property type="component" value="Unassembled WGS sequence"/>
</dbReference>
<dbReference type="Pfam" id="PF01370">
    <property type="entry name" value="Epimerase"/>
    <property type="match status" value="1"/>
</dbReference>
<name>A0ABR9SS31_9PSED</name>
<dbReference type="RefSeq" id="WP_193863192.1">
    <property type="nucleotide sequence ID" value="NZ_JADDUM010000084.1"/>
</dbReference>
<dbReference type="PANTHER" id="PTHR43000">
    <property type="entry name" value="DTDP-D-GLUCOSE 4,6-DEHYDRATASE-RELATED"/>
    <property type="match status" value="1"/>
</dbReference>